<comment type="catalytic activity">
    <reaction evidence="8">
        <text>2-C-methyl-D-erythritol 4-phosphate + NADP(+) = 1-deoxy-D-xylulose 5-phosphate + NADPH + H(+)</text>
        <dbReference type="Rhea" id="RHEA:13717"/>
        <dbReference type="ChEBI" id="CHEBI:15378"/>
        <dbReference type="ChEBI" id="CHEBI:57783"/>
        <dbReference type="ChEBI" id="CHEBI:57792"/>
        <dbReference type="ChEBI" id="CHEBI:58262"/>
        <dbReference type="ChEBI" id="CHEBI:58349"/>
        <dbReference type="EC" id="1.1.1.267"/>
    </reaction>
    <physiologicalReaction direction="right-to-left" evidence="8">
        <dbReference type="Rhea" id="RHEA:13719"/>
    </physiologicalReaction>
</comment>
<keyword evidence="5 9" id="KW-0560">Oxidoreductase</keyword>
<dbReference type="SUPFAM" id="SSF69055">
    <property type="entry name" value="1-deoxy-D-xylulose-5-phosphate reductoisomerase, C-terminal domain"/>
    <property type="match status" value="1"/>
</dbReference>
<organism evidence="13 14">
    <name type="scientific">Kiloniella spongiae</name>
    <dbReference type="NCBI Taxonomy" id="1489064"/>
    <lineage>
        <taxon>Bacteria</taxon>
        <taxon>Pseudomonadati</taxon>
        <taxon>Pseudomonadota</taxon>
        <taxon>Alphaproteobacteria</taxon>
        <taxon>Rhodospirillales</taxon>
        <taxon>Kiloniellaceae</taxon>
        <taxon>Kiloniella</taxon>
    </lineage>
</organism>
<dbReference type="GO" id="GO:0070402">
    <property type="term" value="F:NADPH binding"/>
    <property type="evidence" value="ECO:0007669"/>
    <property type="project" value="InterPro"/>
</dbReference>
<feature type="domain" description="DXP reductoisomerase C-terminal" evidence="12">
    <location>
        <begin position="252"/>
        <end position="366"/>
    </location>
</feature>
<keyword evidence="9" id="KW-0460">Magnesium</keyword>
<feature type="binding site" evidence="9">
    <location>
        <position position="4"/>
    </location>
    <ligand>
        <name>NADPH</name>
        <dbReference type="ChEBI" id="CHEBI:57783"/>
    </ligand>
</feature>
<dbReference type="Gene3D" id="1.10.1740.10">
    <property type="match status" value="1"/>
</dbReference>
<evidence type="ECO:0000256" key="8">
    <source>
        <dbReference type="ARBA" id="ARBA00048543"/>
    </source>
</evidence>
<reference evidence="13 14" key="1">
    <citation type="submission" date="2015-03" db="EMBL/GenBank/DDBJ databases">
        <title>Genome Sequence of Kiloniella spongiae MEBiC09566, isolated from a marine sponge.</title>
        <authorList>
            <person name="Shao Z."/>
            <person name="Wang L."/>
            <person name="Li X."/>
        </authorList>
    </citation>
    <scope>NUCLEOTIDE SEQUENCE [LARGE SCALE GENOMIC DNA]</scope>
    <source>
        <strain evidence="13 14">MEBiC09566</strain>
    </source>
</reference>
<keyword evidence="4 9" id="KW-0521">NADP</keyword>
<dbReference type="InterPro" id="IPR036169">
    <property type="entry name" value="DXPR_C_sf"/>
</dbReference>
<sequence>MGSTGSVGTSTVDLLRRSPELFDVEALTANRNVDLLAQQAVELNAKMAVVADEESYTDLKSALSGKGIEVAAGEDALLAAAARPADQVMAAIVGFAGLAPTLTAIKRGATILLANKEALVCAGDLMVEEVRKNNATLLPVDSEHSAIFQVFDFDHKSGIDHITLTASGGPFRCFSKQEMATVIPEQALAHPNWDMGAKISIDSATMMNKGLELIEAAYLFGLSEDRIKVLIHPESIIHSTVSYIDGSVLAQLGNPDMRTPIACALAWPERMKAPVKQLNLADISQLTFEAPDHDKFPALEIARQALREHKTIAFNAANEIAVEAFLQTRISFLGISELVEKAVHTFDSIGTVSLETVKMLDKEVRNWSKAQIN</sequence>
<name>A0A0H2MGI9_9PROT</name>
<dbReference type="Proteomes" id="UP000035444">
    <property type="component" value="Unassembled WGS sequence"/>
</dbReference>
<feature type="binding site" evidence="9">
    <location>
        <position position="143"/>
    </location>
    <ligand>
        <name>1-deoxy-D-xylulose 5-phosphate</name>
        <dbReference type="ChEBI" id="CHEBI:57792"/>
    </ligand>
</feature>
<dbReference type="InterPro" id="IPR013512">
    <property type="entry name" value="DXP_reductoisomerase_N"/>
</dbReference>
<feature type="binding site" evidence="9">
    <location>
        <position position="209"/>
    </location>
    <ligand>
        <name>1-deoxy-D-xylulose 5-phosphate</name>
        <dbReference type="ChEBI" id="CHEBI:57792"/>
    </ligand>
</feature>
<dbReference type="NCBIfam" id="NF009114">
    <property type="entry name" value="PRK12464.1"/>
    <property type="match status" value="1"/>
</dbReference>
<dbReference type="FunFam" id="3.40.50.720:FF:000045">
    <property type="entry name" value="1-deoxy-D-xylulose 5-phosphate reductoisomerase"/>
    <property type="match status" value="1"/>
</dbReference>
<comment type="pathway">
    <text evidence="1 9">Isoprenoid biosynthesis; isopentenyl diphosphate biosynthesis via DXP pathway; isopentenyl diphosphate from 1-deoxy-D-xylulose 5-phosphate: step 1/6.</text>
</comment>
<evidence type="ECO:0000259" key="12">
    <source>
        <dbReference type="Pfam" id="PF13288"/>
    </source>
</evidence>
<feature type="binding site" evidence="9">
    <location>
        <position position="5"/>
    </location>
    <ligand>
        <name>NADPH</name>
        <dbReference type="ChEBI" id="CHEBI:57783"/>
    </ligand>
</feature>
<dbReference type="SUPFAM" id="SSF55347">
    <property type="entry name" value="Glyceraldehyde-3-phosphate dehydrogenase-like, C-terminal domain"/>
    <property type="match status" value="1"/>
</dbReference>
<dbReference type="GO" id="GO:0030145">
    <property type="term" value="F:manganese ion binding"/>
    <property type="evidence" value="ECO:0007669"/>
    <property type="project" value="TreeGrafter"/>
</dbReference>
<feature type="binding site" evidence="9">
    <location>
        <position position="117"/>
    </location>
    <ligand>
        <name>NADPH</name>
        <dbReference type="ChEBI" id="CHEBI:57783"/>
    </ligand>
</feature>
<gene>
    <name evidence="9" type="primary">dxr</name>
    <name evidence="13" type="ORF">WH96_07600</name>
</gene>
<dbReference type="HAMAP" id="MF_00183">
    <property type="entry name" value="DXP_reductoisom"/>
    <property type="match status" value="1"/>
</dbReference>
<comment type="caution">
    <text evidence="13">The sequence shown here is derived from an EMBL/GenBank/DDBJ whole genome shotgun (WGS) entry which is preliminary data.</text>
</comment>
<dbReference type="SUPFAM" id="SSF51735">
    <property type="entry name" value="NAD(P)-binding Rossmann-fold domains"/>
    <property type="match status" value="1"/>
</dbReference>
<feature type="binding site" evidence="9">
    <location>
        <position position="116"/>
    </location>
    <ligand>
        <name>1-deoxy-D-xylulose 5-phosphate</name>
        <dbReference type="ChEBI" id="CHEBI:57792"/>
    </ligand>
</feature>
<feature type="binding site" evidence="9">
    <location>
        <position position="212"/>
    </location>
    <ligand>
        <name>Mn(2+)</name>
        <dbReference type="ChEBI" id="CHEBI:29035"/>
    </ligand>
</feature>
<accession>A0A0H2MGI9</accession>
<dbReference type="PANTHER" id="PTHR30525:SF0">
    <property type="entry name" value="1-DEOXY-D-XYLULOSE 5-PHOSPHATE REDUCTOISOMERASE, CHLOROPLASTIC"/>
    <property type="match status" value="1"/>
</dbReference>
<keyword evidence="14" id="KW-1185">Reference proteome</keyword>
<evidence type="ECO:0000313" key="14">
    <source>
        <dbReference type="Proteomes" id="UP000035444"/>
    </source>
</evidence>
<evidence type="ECO:0000313" key="13">
    <source>
        <dbReference type="EMBL" id="KLN61473.1"/>
    </source>
</evidence>
<dbReference type="InterPro" id="IPR026877">
    <property type="entry name" value="DXPR_C"/>
</dbReference>
<dbReference type="STRING" id="1489064.WH96_07600"/>
<dbReference type="EC" id="1.1.1.267" evidence="9"/>
<comment type="caution">
    <text evidence="9">Lacks conserved residue(s) required for the propagation of feature annotation.</text>
</comment>
<feature type="binding site" evidence="9">
    <location>
        <position position="212"/>
    </location>
    <ligand>
        <name>1-deoxy-D-xylulose 5-phosphate</name>
        <dbReference type="ChEBI" id="CHEBI:57792"/>
    </ligand>
</feature>
<dbReference type="RefSeq" id="WP_047763554.1">
    <property type="nucleotide sequence ID" value="NZ_LAQL01000004.1"/>
</dbReference>
<dbReference type="PATRIC" id="fig|1489064.4.peg.2771"/>
<keyword evidence="7 9" id="KW-0414">Isoprene biosynthesis</keyword>
<comment type="similarity">
    <text evidence="2 9">Belongs to the DXR family.</text>
</comment>
<dbReference type="PIRSF" id="PIRSF006205">
    <property type="entry name" value="Dxp_reductismrs"/>
    <property type="match status" value="1"/>
</dbReference>
<dbReference type="InterPro" id="IPR036291">
    <property type="entry name" value="NAD(P)-bd_dom_sf"/>
</dbReference>
<protein>
    <recommendedName>
        <fullName evidence="9">1-deoxy-D-xylulose 5-phosphate reductoisomerase</fullName>
        <shortName evidence="9">DXP reductoisomerase</shortName>
        <ecNumber evidence="9">1.1.1.267</ecNumber>
    </recommendedName>
    <alternativeName>
        <fullName evidence="9">1-deoxyxylulose-5-phosphate reductoisomerase</fullName>
    </alternativeName>
    <alternativeName>
        <fullName evidence="9">2-C-methyl-D-erythritol 4-phosphate synthase</fullName>
    </alternativeName>
</protein>
<dbReference type="Pfam" id="PF08436">
    <property type="entry name" value="DXP_redisom_C"/>
    <property type="match status" value="1"/>
</dbReference>
<feature type="binding site" evidence="9">
    <location>
        <position position="142"/>
    </location>
    <ligand>
        <name>1-deoxy-D-xylulose 5-phosphate</name>
        <dbReference type="ChEBI" id="CHEBI:57792"/>
    </ligand>
</feature>
<feature type="binding site" evidence="9">
    <location>
        <position position="141"/>
    </location>
    <ligand>
        <name>Mn(2+)</name>
        <dbReference type="ChEBI" id="CHEBI:29035"/>
    </ligand>
</feature>
<dbReference type="Gene3D" id="3.40.50.720">
    <property type="entry name" value="NAD(P)-binding Rossmann-like Domain"/>
    <property type="match status" value="1"/>
</dbReference>
<feature type="binding site" evidence="9">
    <location>
        <position position="7"/>
    </location>
    <ligand>
        <name>NADPH</name>
        <dbReference type="ChEBI" id="CHEBI:57783"/>
    </ligand>
</feature>
<evidence type="ECO:0000256" key="3">
    <source>
        <dbReference type="ARBA" id="ARBA00022723"/>
    </source>
</evidence>
<feature type="binding site" evidence="9">
    <location>
        <position position="32"/>
    </location>
    <ligand>
        <name>NADPH</name>
        <dbReference type="ChEBI" id="CHEBI:57783"/>
    </ligand>
</feature>
<dbReference type="Pfam" id="PF13288">
    <property type="entry name" value="DXPR_C"/>
    <property type="match status" value="1"/>
</dbReference>
<dbReference type="InterPro" id="IPR013644">
    <property type="entry name" value="DXP_reductoisomerase_C"/>
</dbReference>
<evidence type="ECO:0000256" key="7">
    <source>
        <dbReference type="ARBA" id="ARBA00023229"/>
    </source>
</evidence>
<dbReference type="Pfam" id="PF02670">
    <property type="entry name" value="DXP_reductoisom"/>
    <property type="match status" value="1"/>
</dbReference>
<evidence type="ECO:0000256" key="2">
    <source>
        <dbReference type="ARBA" id="ARBA00006825"/>
    </source>
</evidence>
<feature type="domain" description="1-deoxy-D-xylulose 5-phosphate reductoisomerase N-terminal" evidence="10">
    <location>
        <begin position="1"/>
        <end position="123"/>
    </location>
</feature>
<feature type="binding site" evidence="9">
    <location>
        <position position="167"/>
    </location>
    <ligand>
        <name>1-deoxy-D-xylulose 5-phosphate</name>
        <dbReference type="ChEBI" id="CHEBI:57792"/>
    </ligand>
</feature>
<feature type="binding site" evidence="9">
    <location>
        <position position="6"/>
    </location>
    <ligand>
        <name>NADPH</name>
        <dbReference type="ChEBI" id="CHEBI:57783"/>
    </ligand>
</feature>
<comment type="cofactor">
    <cofactor evidence="9">
        <name>Mg(2+)</name>
        <dbReference type="ChEBI" id="CHEBI:18420"/>
    </cofactor>
    <cofactor evidence="9">
        <name>Mn(2+)</name>
        <dbReference type="ChEBI" id="CHEBI:29035"/>
    </cofactor>
</comment>
<evidence type="ECO:0000256" key="1">
    <source>
        <dbReference type="ARBA" id="ARBA00005094"/>
    </source>
</evidence>
<keyword evidence="13" id="KW-0413">Isomerase</keyword>
<feature type="binding site" evidence="9">
    <location>
        <position position="208"/>
    </location>
    <ligand>
        <name>1-deoxy-D-xylulose 5-phosphate</name>
        <dbReference type="ChEBI" id="CHEBI:57792"/>
    </ligand>
</feature>
<dbReference type="OrthoDB" id="9806546at2"/>
<dbReference type="AlphaFoldDB" id="A0A0H2MGI9"/>
<evidence type="ECO:0000256" key="6">
    <source>
        <dbReference type="ARBA" id="ARBA00023211"/>
    </source>
</evidence>
<evidence type="ECO:0000259" key="10">
    <source>
        <dbReference type="Pfam" id="PF02670"/>
    </source>
</evidence>
<keyword evidence="6 9" id="KW-0464">Manganese</keyword>
<dbReference type="PANTHER" id="PTHR30525">
    <property type="entry name" value="1-DEOXY-D-XYLULOSE 5-PHOSPHATE REDUCTOISOMERASE"/>
    <property type="match status" value="1"/>
</dbReference>
<evidence type="ECO:0000256" key="9">
    <source>
        <dbReference type="HAMAP-Rule" id="MF_00183"/>
    </source>
</evidence>
<dbReference type="GO" id="GO:0016853">
    <property type="term" value="F:isomerase activity"/>
    <property type="evidence" value="ECO:0007669"/>
    <property type="project" value="UniProtKB-KW"/>
</dbReference>
<feature type="binding site" evidence="9">
    <location>
        <position position="203"/>
    </location>
    <ligand>
        <name>1-deoxy-D-xylulose 5-phosphate</name>
        <dbReference type="ChEBI" id="CHEBI:57792"/>
    </ligand>
</feature>
<feature type="binding site" evidence="9">
    <location>
        <position position="143"/>
    </location>
    <ligand>
        <name>Mn(2+)</name>
        <dbReference type="ChEBI" id="CHEBI:29035"/>
    </ligand>
</feature>
<feature type="binding site" evidence="9">
    <location>
        <position position="196"/>
    </location>
    <ligand>
        <name>NADPH</name>
        <dbReference type="ChEBI" id="CHEBI:57783"/>
    </ligand>
</feature>
<dbReference type="NCBIfam" id="TIGR00243">
    <property type="entry name" value="Dxr"/>
    <property type="match status" value="1"/>
</dbReference>
<keyword evidence="3 9" id="KW-0479">Metal-binding</keyword>
<dbReference type="UniPathway" id="UPA00056">
    <property type="reaction ID" value="UER00092"/>
</dbReference>
<feature type="binding site" evidence="9">
    <location>
        <position position="190"/>
    </location>
    <ligand>
        <name>1-deoxy-D-xylulose 5-phosphate</name>
        <dbReference type="ChEBI" id="CHEBI:57792"/>
    </ligand>
</feature>
<evidence type="ECO:0000256" key="5">
    <source>
        <dbReference type="ARBA" id="ARBA00023002"/>
    </source>
</evidence>
<feature type="domain" description="1-deoxy-D-xylulose 5-phosphate reductoisomerase C-terminal" evidence="11">
    <location>
        <begin position="137"/>
        <end position="220"/>
    </location>
</feature>
<feature type="binding site" evidence="9">
    <location>
        <position position="115"/>
    </location>
    <ligand>
        <name>NADPH</name>
        <dbReference type="ChEBI" id="CHEBI:57783"/>
    </ligand>
</feature>
<evidence type="ECO:0000259" key="11">
    <source>
        <dbReference type="Pfam" id="PF08436"/>
    </source>
</evidence>
<proteinExistence type="inferred from homology"/>
<dbReference type="GO" id="GO:0051484">
    <property type="term" value="P:isopentenyl diphosphate biosynthetic process, methylerythritol 4-phosphate pathway involved in terpenoid biosynthetic process"/>
    <property type="evidence" value="ECO:0007669"/>
    <property type="project" value="TreeGrafter"/>
</dbReference>
<comment type="function">
    <text evidence="9">Catalyzes the NADPH-dependent rearrangement and reduction of 1-deoxy-D-xylulose-5-phosphate (DXP) to 2-C-methyl-D-erythritol 4-phosphate (MEP).</text>
</comment>
<dbReference type="InterPro" id="IPR003821">
    <property type="entry name" value="DXP_reductoisomerase"/>
</dbReference>
<feature type="binding site" evidence="9">
    <location>
        <position position="31"/>
    </location>
    <ligand>
        <name>NADPH</name>
        <dbReference type="ChEBI" id="CHEBI:57783"/>
    </ligand>
</feature>
<evidence type="ECO:0000256" key="4">
    <source>
        <dbReference type="ARBA" id="ARBA00022857"/>
    </source>
</evidence>
<dbReference type="EMBL" id="LAQL01000004">
    <property type="protein sequence ID" value="KLN61473.1"/>
    <property type="molecule type" value="Genomic_DNA"/>
</dbReference>
<dbReference type="GO" id="GO:0030604">
    <property type="term" value="F:1-deoxy-D-xylulose-5-phosphate reductoisomerase activity"/>
    <property type="evidence" value="ECO:0007669"/>
    <property type="project" value="UniProtKB-UniRule"/>
</dbReference>